<dbReference type="GO" id="GO:0010468">
    <property type="term" value="P:regulation of gene expression"/>
    <property type="evidence" value="ECO:0007669"/>
    <property type="project" value="InterPro"/>
</dbReference>
<dbReference type="AlphaFoldDB" id="A0AAE1N4F5"/>
<organism evidence="4 5">
    <name type="scientific">Acacia crassicarpa</name>
    <name type="common">northern wattle</name>
    <dbReference type="NCBI Taxonomy" id="499986"/>
    <lineage>
        <taxon>Eukaryota</taxon>
        <taxon>Viridiplantae</taxon>
        <taxon>Streptophyta</taxon>
        <taxon>Embryophyta</taxon>
        <taxon>Tracheophyta</taxon>
        <taxon>Spermatophyta</taxon>
        <taxon>Magnoliopsida</taxon>
        <taxon>eudicotyledons</taxon>
        <taxon>Gunneridae</taxon>
        <taxon>Pentapetalae</taxon>
        <taxon>rosids</taxon>
        <taxon>fabids</taxon>
        <taxon>Fabales</taxon>
        <taxon>Fabaceae</taxon>
        <taxon>Caesalpinioideae</taxon>
        <taxon>mimosoid clade</taxon>
        <taxon>Acacieae</taxon>
        <taxon>Acacia</taxon>
    </lineage>
</organism>
<dbReference type="PANTHER" id="PTHR14379">
    <property type="entry name" value="LIMKAIN B LKAP"/>
    <property type="match status" value="1"/>
</dbReference>
<evidence type="ECO:0000313" key="5">
    <source>
        <dbReference type="Proteomes" id="UP001293593"/>
    </source>
</evidence>
<dbReference type="InterPro" id="IPR021139">
    <property type="entry name" value="NYN"/>
</dbReference>
<feature type="domain" description="NYN" evidence="2">
    <location>
        <begin position="33"/>
        <end position="168"/>
    </location>
</feature>
<feature type="region of interest" description="Disordered" evidence="1">
    <location>
        <begin position="342"/>
        <end position="374"/>
    </location>
</feature>
<keyword evidence="5" id="KW-1185">Reference proteome</keyword>
<dbReference type="GO" id="GO:0004540">
    <property type="term" value="F:RNA nuclease activity"/>
    <property type="evidence" value="ECO:0007669"/>
    <property type="project" value="InterPro"/>
</dbReference>
<dbReference type="InterPro" id="IPR056042">
    <property type="entry name" value="DUF7625"/>
</dbReference>
<feature type="region of interest" description="Disordered" evidence="1">
    <location>
        <begin position="296"/>
        <end position="330"/>
    </location>
</feature>
<dbReference type="Pfam" id="PF01936">
    <property type="entry name" value="NYN"/>
    <property type="match status" value="1"/>
</dbReference>
<accession>A0AAE1N4F5</accession>
<dbReference type="InterPro" id="IPR024768">
    <property type="entry name" value="Marf1"/>
</dbReference>
<feature type="compositionally biased region" description="Polar residues" evidence="1">
    <location>
        <begin position="350"/>
        <end position="366"/>
    </location>
</feature>
<feature type="domain" description="DUF7625" evidence="3">
    <location>
        <begin position="477"/>
        <end position="568"/>
    </location>
</feature>
<sequence length="600" mass="65073">MAGDASKNDYNVIIREPEAAGGGRAELQYASAKISVWWDIENCQVPKGCDTHAIAQNISSALVKMNYYGPVSISAYGDTSRIPPSVQKALSSTAISLNHIPAGVKDASDKKILVDMLLWAVDNPAPANYLLISGDRDFSNALHQLRLRKYNILLAQPPKASAPLVAAAKCVWLWTSLLSGGAPLPSGESLFLASGNHVSNSAKIQNLAAEPNHSSLPLALNSENRDVGSQKTQNTYTTGRLVDLEPKVKYVLKTDNQPNLSTISSSLPVTVSGGKNSDPLKLAHSPMKQFRKAPHEFFSSEPAVPNSRFTPNPLSDRDCSENNKGNSNEISQDLYHSSLRSNDLDIQPMSGPNSPVPDSNTRTFQPVTPHLDGPKSTAAPISFKIIPKPHNSPYSRNVKSTLICHQQTRENPNPSTAQNPNLQSLHVPPAGHNPSCGQAFQYENLNPRRPCGSQHLLSPSFPGIANTGSKNVILGVQGFPLPSEYEQSLVGVILLALNTLKFEKVMPTEANIIDCISYGDSKYRTTDVKKALDCAIKLNAVVKPRLGALEFCIGRFETLWDCVNIIGGKVDQYPKTTWDRIQEFLASPSGRSAILSSQCR</sequence>
<evidence type="ECO:0000259" key="3">
    <source>
        <dbReference type="Pfam" id="PF24620"/>
    </source>
</evidence>
<dbReference type="Pfam" id="PF24620">
    <property type="entry name" value="DUF7625"/>
    <property type="match status" value="1"/>
</dbReference>
<proteinExistence type="predicted"/>
<evidence type="ECO:0000256" key="1">
    <source>
        <dbReference type="SAM" id="MobiDB-lite"/>
    </source>
</evidence>
<evidence type="ECO:0000313" key="4">
    <source>
        <dbReference type="EMBL" id="KAK4282612.1"/>
    </source>
</evidence>
<evidence type="ECO:0008006" key="6">
    <source>
        <dbReference type="Google" id="ProtNLM"/>
    </source>
</evidence>
<protein>
    <recommendedName>
        <fullName evidence="6">NYN domain-containing protein</fullName>
    </recommendedName>
</protein>
<dbReference type="Proteomes" id="UP001293593">
    <property type="component" value="Unassembled WGS sequence"/>
</dbReference>
<dbReference type="PANTHER" id="PTHR14379:SF7">
    <property type="entry name" value="ENDONUCLEASE OR GLYCOSYL HYDROLASE-RELATED"/>
    <property type="match status" value="1"/>
</dbReference>
<dbReference type="EMBL" id="JAWXYG010000002">
    <property type="protein sequence ID" value="KAK4282612.1"/>
    <property type="molecule type" value="Genomic_DNA"/>
</dbReference>
<name>A0AAE1N4F5_9FABA</name>
<dbReference type="GO" id="GO:0005777">
    <property type="term" value="C:peroxisome"/>
    <property type="evidence" value="ECO:0007669"/>
    <property type="project" value="InterPro"/>
</dbReference>
<gene>
    <name evidence="4" type="ORF">QN277_013968</name>
</gene>
<reference evidence="4" key="1">
    <citation type="submission" date="2023-10" db="EMBL/GenBank/DDBJ databases">
        <title>Chromosome-level genome of the transformable northern wattle, Acacia crassicarpa.</title>
        <authorList>
            <person name="Massaro I."/>
            <person name="Sinha N.R."/>
            <person name="Poethig S."/>
            <person name="Leichty A.R."/>
        </authorList>
    </citation>
    <scope>NUCLEOTIDE SEQUENCE</scope>
    <source>
        <strain evidence="4">Acra3RX</strain>
        <tissue evidence="4">Leaf</tissue>
    </source>
</reference>
<evidence type="ECO:0000259" key="2">
    <source>
        <dbReference type="Pfam" id="PF01936"/>
    </source>
</evidence>
<comment type="caution">
    <text evidence="4">The sequence shown here is derived from an EMBL/GenBank/DDBJ whole genome shotgun (WGS) entry which is preliminary data.</text>
</comment>
<dbReference type="CDD" id="cd10910">
    <property type="entry name" value="PIN_limkain_b1_N_like"/>
    <property type="match status" value="1"/>
</dbReference>
<dbReference type="Gene3D" id="3.40.50.1010">
    <property type="entry name" value="5'-nuclease"/>
    <property type="match status" value="1"/>
</dbReference>